<dbReference type="GO" id="GO:0008360">
    <property type="term" value="P:regulation of cell shape"/>
    <property type="evidence" value="ECO:0007669"/>
    <property type="project" value="UniProtKB-UniRule"/>
</dbReference>
<dbReference type="STRING" id="123822.B0188_00890"/>
<protein>
    <recommendedName>
        <fullName evidence="8">Rod shape-determining protein MreD</fullName>
    </recommendedName>
</protein>
<gene>
    <name evidence="10" type="ORF">B0188_00890</name>
</gene>
<evidence type="ECO:0000313" key="11">
    <source>
        <dbReference type="Proteomes" id="UP000190023"/>
    </source>
</evidence>
<evidence type="ECO:0000313" key="10">
    <source>
        <dbReference type="EMBL" id="OOS07661.1"/>
    </source>
</evidence>
<comment type="subcellular location">
    <subcellularLocation>
        <location evidence="8">Cell inner membrane</location>
    </subcellularLocation>
    <subcellularLocation>
        <location evidence="1">Cell membrane</location>
        <topology evidence="1">Multi-pass membrane protein</topology>
    </subcellularLocation>
</comment>
<evidence type="ECO:0000256" key="1">
    <source>
        <dbReference type="ARBA" id="ARBA00004651"/>
    </source>
</evidence>
<evidence type="ECO:0000256" key="7">
    <source>
        <dbReference type="ARBA" id="ARBA00023136"/>
    </source>
</evidence>
<evidence type="ECO:0000256" key="6">
    <source>
        <dbReference type="ARBA" id="ARBA00022989"/>
    </source>
</evidence>
<comment type="caution">
    <text evidence="10">The sequence shown here is derived from an EMBL/GenBank/DDBJ whole genome shotgun (WGS) entry which is preliminary data.</text>
</comment>
<sequence length="162" mass="18746">MKQHFLIQWLTVLSTFIIALVLEISPWATHFQYFKPSWLVLVLLYWVLALPNKVSIGFAFVFGVIWDLVLGSVLGTHALVLSVFAYIIALNHLILRNLSLLQQSLLVIIFVAAIRLGIFLLEFFLHDAIFHRQEFYTALVSALLWPWVFLLLRKIRRQVGLS</sequence>
<evidence type="ECO:0000256" key="4">
    <source>
        <dbReference type="ARBA" id="ARBA00022692"/>
    </source>
</evidence>
<feature type="transmembrane region" description="Helical" evidence="9">
    <location>
        <begin position="135"/>
        <end position="152"/>
    </location>
</feature>
<keyword evidence="3 8" id="KW-1003">Cell membrane</keyword>
<keyword evidence="8" id="KW-0997">Cell inner membrane</keyword>
<keyword evidence="4 9" id="KW-0812">Transmembrane</keyword>
<evidence type="ECO:0000256" key="2">
    <source>
        <dbReference type="ARBA" id="ARBA00007776"/>
    </source>
</evidence>
<accession>A0A1T0BD05</accession>
<evidence type="ECO:0000256" key="5">
    <source>
        <dbReference type="ARBA" id="ARBA00022960"/>
    </source>
</evidence>
<feature type="transmembrane region" description="Helical" evidence="9">
    <location>
        <begin position="38"/>
        <end position="66"/>
    </location>
</feature>
<comment type="function">
    <text evidence="8">Involved in formation of the rod shape of the cell. May also contribute to regulation of formation of penicillin-binding proteins.</text>
</comment>
<dbReference type="InterPro" id="IPR026034">
    <property type="entry name" value="MreD_proteobac"/>
</dbReference>
<keyword evidence="11" id="KW-1185">Reference proteome</keyword>
<dbReference type="PIRSF" id="PIRSF018472">
    <property type="entry name" value="MreD_proteobac"/>
    <property type="match status" value="1"/>
</dbReference>
<proteinExistence type="inferred from homology"/>
<organism evidence="10 11">
    <name type="scientific">[Haemophilus] felis</name>
    <dbReference type="NCBI Taxonomy" id="123822"/>
    <lineage>
        <taxon>Bacteria</taxon>
        <taxon>Pseudomonadati</taxon>
        <taxon>Pseudomonadota</taxon>
        <taxon>Gammaproteobacteria</taxon>
        <taxon>Pasteurellales</taxon>
        <taxon>Pasteurellaceae</taxon>
    </lineage>
</organism>
<reference evidence="10 11" key="1">
    <citation type="submission" date="2017-02" db="EMBL/GenBank/DDBJ databases">
        <title>Draft genome sequence of Haemophilus felis CCUG 31170 type strain.</title>
        <authorList>
            <person name="Engstrom-Jakobsson H."/>
            <person name="Salva-Serra F."/>
            <person name="Thorell K."/>
            <person name="Gonzales-Siles L."/>
            <person name="Karlsson R."/>
            <person name="Boulund F."/>
            <person name="Engstrand L."/>
            <person name="Kristiansson E."/>
            <person name="Moore E."/>
        </authorList>
    </citation>
    <scope>NUCLEOTIDE SEQUENCE [LARGE SCALE GENOMIC DNA]</scope>
    <source>
        <strain evidence="10 11">CCUG 31170</strain>
    </source>
</reference>
<dbReference type="OrthoDB" id="6647425at2"/>
<feature type="transmembrane region" description="Helical" evidence="9">
    <location>
        <begin position="6"/>
        <end position="26"/>
    </location>
</feature>
<keyword evidence="6 9" id="KW-1133">Transmembrane helix</keyword>
<dbReference type="NCBIfam" id="TIGR03426">
    <property type="entry name" value="shape_MreD"/>
    <property type="match status" value="1"/>
</dbReference>
<evidence type="ECO:0000256" key="9">
    <source>
        <dbReference type="SAM" id="Phobius"/>
    </source>
</evidence>
<dbReference type="GO" id="GO:0005886">
    <property type="term" value="C:plasma membrane"/>
    <property type="evidence" value="ECO:0007669"/>
    <property type="project" value="UniProtKB-SubCell"/>
</dbReference>
<dbReference type="PANTHER" id="PTHR37484:SF1">
    <property type="entry name" value="ROD SHAPE-DETERMINING PROTEIN MRED"/>
    <property type="match status" value="1"/>
</dbReference>
<dbReference type="Pfam" id="PF04093">
    <property type="entry name" value="MreD"/>
    <property type="match status" value="1"/>
</dbReference>
<name>A0A1T0BD05_9PAST</name>
<feature type="transmembrane region" description="Helical" evidence="9">
    <location>
        <begin position="105"/>
        <end position="129"/>
    </location>
</feature>
<keyword evidence="7 8" id="KW-0472">Membrane</keyword>
<keyword evidence="5 8" id="KW-0133">Cell shape</keyword>
<dbReference type="PANTHER" id="PTHR37484">
    <property type="entry name" value="ROD SHAPE-DETERMINING PROTEIN MRED"/>
    <property type="match status" value="1"/>
</dbReference>
<feature type="transmembrane region" description="Helical" evidence="9">
    <location>
        <begin position="72"/>
        <end position="93"/>
    </location>
</feature>
<evidence type="ECO:0000256" key="8">
    <source>
        <dbReference type="PIRNR" id="PIRNR018472"/>
    </source>
</evidence>
<dbReference type="EMBL" id="MUYB01000001">
    <property type="protein sequence ID" value="OOS07661.1"/>
    <property type="molecule type" value="Genomic_DNA"/>
</dbReference>
<dbReference type="InterPro" id="IPR007227">
    <property type="entry name" value="Cell_shape_determining_MreD"/>
</dbReference>
<comment type="similarity">
    <text evidence="2 8">Belongs to the MreD family.</text>
</comment>
<evidence type="ECO:0000256" key="3">
    <source>
        <dbReference type="ARBA" id="ARBA00022475"/>
    </source>
</evidence>
<dbReference type="Proteomes" id="UP000190023">
    <property type="component" value="Unassembled WGS sequence"/>
</dbReference>
<dbReference type="AlphaFoldDB" id="A0A1T0BD05"/>